<accession>A0A350HBZ1</accession>
<keyword evidence="1" id="KW-0067">ATP-binding</keyword>
<reference evidence="1 2" key="1">
    <citation type="journal article" date="2018" name="Nat. Biotechnol.">
        <title>A standardized bacterial taxonomy based on genome phylogeny substantially revises the tree of life.</title>
        <authorList>
            <person name="Parks D.H."/>
            <person name="Chuvochina M."/>
            <person name="Waite D.W."/>
            <person name="Rinke C."/>
            <person name="Skarshewski A."/>
            <person name="Chaumeil P.A."/>
            <person name="Hugenholtz P."/>
        </authorList>
    </citation>
    <scope>NUCLEOTIDE SEQUENCE [LARGE SCALE GENOMIC DNA]</scope>
    <source>
        <strain evidence="1">UBA9956</strain>
    </source>
</reference>
<evidence type="ECO:0000313" key="2">
    <source>
        <dbReference type="Proteomes" id="UP000264062"/>
    </source>
</evidence>
<dbReference type="EMBL" id="DMZY01000229">
    <property type="protein sequence ID" value="HAV93057.1"/>
    <property type="molecule type" value="Genomic_DNA"/>
</dbReference>
<protein>
    <submittedName>
        <fullName evidence="1">ATP-binding protein</fullName>
    </submittedName>
</protein>
<name>A0A350HBZ1_UNCW3</name>
<evidence type="ECO:0000313" key="1">
    <source>
        <dbReference type="EMBL" id="HAV93057.1"/>
    </source>
</evidence>
<sequence>MLDKEKEMKQKIMKENFKKIKHKILVLSGKGG</sequence>
<dbReference type="Proteomes" id="UP000264062">
    <property type="component" value="Unassembled WGS sequence"/>
</dbReference>
<dbReference type="GO" id="GO:0005524">
    <property type="term" value="F:ATP binding"/>
    <property type="evidence" value="ECO:0007669"/>
    <property type="project" value="UniProtKB-KW"/>
</dbReference>
<dbReference type="AlphaFoldDB" id="A0A350HBZ1"/>
<feature type="non-terminal residue" evidence="1">
    <location>
        <position position="32"/>
    </location>
</feature>
<comment type="caution">
    <text evidence="1">The sequence shown here is derived from an EMBL/GenBank/DDBJ whole genome shotgun (WGS) entry which is preliminary data.</text>
</comment>
<proteinExistence type="predicted"/>
<keyword evidence="1" id="KW-0547">Nucleotide-binding</keyword>
<gene>
    <name evidence="1" type="ORF">DCW38_07765</name>
</gene>
<organism evidence="1 2">
    <name type="scientific">candidate division WOR-3 bacterium</name>
    <dbReference type="NCBI Taxonomy" id="2052148"/>
    <lineage>
        <taxon>Bacteria</taxon>
        <taxon>Bacteria division WOR-3</taxon>
    </lineage>
</organism>